<name>A0ABU7VZ18_9BACL</name>
<comment type="caution">
    <text evidence="6">The sequence shown here is derived from an EMBL/GenBank/DDBJ whole genome shotgun (WGS) entry which is preliminary data.</text>
</comment>
<dbReference type="SUPFAM" id="SSF56601">
    <property type="entry name" value="beta-lactamase/transpeptidase-like"/>
    <property type="match status" value="1"/>
</dbReference>
<evidence type="ECO:0000256" key="2">
    <source>
        <dbReference type="ARBA" id="ARBA00007171"/>
    </source>
</evidence>
<dbReference type="Gene3D" id="3.90.1310.10">
    <property type="entry name" value="Penicillin-binding protein 2a (Domain 2)"/>
    <property type="match status" value="1"/>
</dbReference>
<dbReference type="Pfam" id="PF03717">
    <property type="entry name" value="PBP_dimer"/>
    <property type="match status" value="1"/>
</dbReference>
<proteinExistence type="inferred from homology"/>
<dbReference type="InterPro" id="IPR005311">
    <property type="entry name" value="PBP_dimer"/>
</dbReference>
<dbReference type="SUPFAM" id="SSF56519">
    <property type="entry name" value="Penicillin binding protein dimerisation domain"/>
    <property type="match status" value="1"/>
</dbReference>
<dbReference type="InterPro" id="IPR012338">
    <property type="entry name" value="Beta-lactam/transpept-like"/>
</dbReference>
<dbReference type="Proteomes" id="UP001306950">
    <property type="component" value="Unassembled WGS sequence"/>
</dbReference>
<dbReference type="PANTHER" id="PTHR30627:SF24">
    <property type="entry name" value="PENICILLIN-BINDING PROTEIN 4B"/>
    <property type="match status" value="1"/>
</dbReference>
<dbReference type="InterPro" id="IPR036138">
    <property type="entry name" value="PBP_dimer_sf"/>
</dbReference>
<dbReference type="EMBL" id="JAZHPZ010000020">
    <property type="protein sequence ID" value="MEF2968936.1"/>
    <property type="molecule type" value="Genomic_DNA"/>
</dbReference>
<feature type="domain" description="Penicillin-binding protein dimerisation" evidence="5">
    <location>
        <begin position="152"/>
        <end position="225"/>
    </location>
</feature>
<evidence type="ECO:0000256" key="1">
    <source>
        <dbReference type="ARBA" id="ARBA00004370"/>
    </source>
</evidence>
<reference evidence="6 7" key="1">
    <citation type="submission" date="2024-02" db="EMBL/GenBank/DDBJ databases">
        <title>A nitrogen-fixing paenibacillus bacterium.</title>
        <authorList>
            <person name="Zhang W.L."/>
            <person name="Chen S.F."/>
        </authorList>
    </citation>
    <scope>NUCLEOTIDE SEQUENCE [LARGE SCALE GENOMIC DNA]</scope>
    <source>
        <strain evidence="6 7">M1</strain>
    </source>
</reference>
<evidence type="ECO:0000259" key="5">
    <source>
        <dbReference type="Pfam" id="PF03717"/>
    </source>
</evidence>
<gene>
    <name evidence="6" type="ORF">V3851_24415</name>
</gene>
<sequence>MSLLNKKRIFIILLAFSIVLGGFALRLSWIQWSSAWLPVTAARKTMNEMAVRQREEGIELDSGRGGFTDRNGEALTGFTRWEPTLFPVSKLPDQAHLKKMAELLGTSTGKLSSTWSGLKQPYVWTNGAGAALLKQGAWPKVDGFEMLPVMKRYPGGMRGNQWLGYVAQRPDVVRKLKAGGTPYPLPLSLQIGASGLEKTLDRFLRGTGGTRVYYTVDGKKRPLTEIGTRVQGPANPYYPVQVVTTVDNGIQQKLERLVDRMQIKEGSVVVLDARQGDVIAMVSRPFYDPSRIDLDSGNWSNRAAKAAVPGSIFKIVIAAAALEEKVTRPGEVFHCSGHYGKYGLACWNKAGHGDITLEEGFAKSCNVVFATLGERLSPESIARTAAKLGLNRKIGWSESAFMGGEDLAQIDQEEKGGVFGPKTAIDGGVLAQTALGQRDVLITPLQAANLIVTLLHDGQVASPRLASSIRFKDGSEMAVFPAHTIHAPEGRISARTARLLLGWMREVVTRGTGRSLTAAAWPLAGKSGTAQTLVNGRERNNQWFIGYGPLGSPKYAVAVLVQNRPAGSEHQAIALFRKTMDMLAGQEAKS</sequence>
<feature type="domain" description="Penicillin-binding protein transpeptidase" evidence="4">
    <location>
        <begin position="266"/>
        <end position="581"/>
    </location>
</feature>
<evidence type="ECO:0000313" key="6">
    <source>
        <dbReference type="EMBL" id="MEF2968936.1"/>
    </source>
</evidence>
<comment type="subcellular location">
    <subcellularLocation>
        <location evidence="1">Membrane</location>
    </subcellularLocation>
</comment>
<dbReference type="Pfam" id="PF00905">
    <property type="entry name" value="Transpeptidase"/>
    <property type="match status" value="1"/>
</dbReference>
<organism evidence="6 7">
    <name type="scientific">Paenibacillus haidiansis</name>
    <dbReference type="NCBI Taxonomy" id="1574488"/>
    <lineage>
        <taxon>Bacteria</taxon>
        <taxon>Bacillati</taxon>
        <taxon>Bacillota</taxon>
        <taxon>Bacilli</taxon>
        <taxon>Bacillales</taxon>
        <taxon>Paenibacillaceae</taxon>
        <taxon>Paenibacillus</taxon>
    </lineage>
</organism>
<keyword evidence="3" id="KW-0472">Membrane</keyword>
<keyword evidence="7" id="KW-1185">Reference proteome</keyword>
<dbReference type="InterPro" id="IPR001460">
    <property type="entry name" value="PCN-bd_Tpept"/>
</dbReference>
<evidence type="ECO:0000259" key="4">
    <source>
        <dbReference type="Pfam" id="PF00905"/>
    </source>
</evidence>
<dbReference type="RefSeq" id="WP_331849052.1">
    <property type="nucleotide sequence ID" value="NZ_JAZHPZ010000020.1"/>
</dbReference>
<dbReference type="Gene3D" id="3.40.710.10">
    <property type="entry name" value="DD-peptidase/beta-lactamase superfamily"/>
    <property type="match status" value="1"/>
</dbReference>
<protein>
    <submittedName>
        <fullName evidence="6">Penicillin-binding transpeptidase domain-containing protein</fullName>
    </submittedName>
</protein>
<dbReference type="PANTHER" id="PTHR30627">
    <property type="entry name" value="PEPTIDOGLYCAN D,D-TRANSPEPTIDASE"/>
    <property type="match status" value="1"/>
</dbReference>
<evidence type="ECO:0000256" key="3">
    <source>
        <dbReference type="ARBA" id="ARBA00023136"/>
    </source>
</evidence>
<dbReference type="InterPro" id="IPR050515">
    <property type="entry name" value="Beta-lactam/transpept"/>
</dbReference>
<accession>A0ABU7VZ18</accession>
<comment type="similarity">
    <text evidence="2">Belongs to the transpeptidase family.</text>
</comment>
<evidence type="ECO:0000313" key="7">
    <source>
        <dbReference type="Proteomes" id="UP001306950"/>
    </source>
</evidence>